<dbReference type="InterPro" id="IPR045851">
    <property type="entry name" value="AMP-bd_C_sf"/>
</dbReference>
<keyword evidence="17" id="KW-0282">Flagellum</keyword>
<evidence type="ECO:0000256" key="8">
    <source>
        <dbReference type="ARBA" id="ARBA00022989"/>
    </source>
</evidence>
<dbReference type="PANTHER" id="PTHR30046">
    <property type="entry name" value="FLAGELLAR M-RING PROTEIN"/>
    <property type="match status" value="1"/>
</dbReference>
<evidence type="ECO:0000256" key="7">
    <source>
        <dbReference type="ARBA" id="ARBA00022692"/>
    </source>
</evidence>
<dbReference type="PRINTS" id="PR01009">
    <property type="entry name" value="FLGMRINGFLIF"/>
</dbReference>
<dbReference type="Pfam" id="PF08345">
    <property type="entry name" value="YscJ_FliF_C"/>
    <property type="match status" value="1"/>
</dbReference>
<proteinExistence type="inferred from homology"/>
<dbReference type="Proteomes" id="UP000565262">
    <property type="component" value="Unassembled WGS sequence"/>
</dbReference>
<keyword evidence="17" id="KW-0966">Cell projection</keyword>
<dbReference type="InterPro" id="IPR013556">
    <property type="entry name" value="Flag_M-ring_C"/>
</dbReference>
<dbReference type="PANTHER" id="PTHR30046:SF0">
    <property type="entry name" value="FLAGELLAR M-RING PROTEIN"/>
    <property type="match status" value="1"/>
</dbReference>
<keyword evidence="6" id="KW-1003">Cell membrane</keyword>
<protein>
    <recommendedName>
        <fullName evidence="5 12">Flagellar M-ring protein</fullName>
    </recommendedName>
</protein>
<dbReference type="GO" id="GO:0071973">
    <property type="term" value="P:bacterial-type flagellum-dependent cell motility"/>
    <property type="evidence" value="ECO:0007669"/>
    <property type="project" value="InterPro"/>
</dbReference>
<dbReference type="InterPro" id="IPR006182">
    <property type="entry name" value="FliF_N_dom"/>
</dbReference>
<feature type="domain" description="Flagellar M-ring N-terminal" evidence="15">
    <location>
        <begin position="75"/>
        <end position="251"/>
    </location>
</feature>
<evidence type="ECO:0000256" key="10">
    <source>
        <dbReference type="ARBA" id="ARBA00023143"/>
    </source>
</evidence>
<feature type="compositionally biased region" description="Low complexity" evidence="13">
    <location>
        <begin position="15"/>
        <end position="29"/>
    </location>
</feature>
<evidence type="ECO:0000256" key="5">
    <source>
        <dbReference type="ARBA" id="ARBA00017949"/>
    </source>
</evidence>
<dbReference type="InterPro" id="IPR000067">
    <property type="entry name" value="FlgMring_FliF"/>
</dbReference>
<keyword evidence="7 14" id="KW-0812">Transmembrane</keyword>
<evidence type="ECO:0000313" key="17">
    <source>
        <dbReference type="EMBL" id="MBB1485654.1"/>
    </source>
</evidence>
<comment type="subunit">
    <text evidence="11">The basal body constitutes a major portion of the flagellar organelle and consists of four rings (L,P,S, and M) mounted on a central rod. The M ring is integral to the inner membrane of the cell and may be connected to the flagellar rod via the S ring. The S (supramembrane ring) lies just distal to the M ring. The L and P rings lie in the outer membrane and the periplasmic space, respectively.</text>
</comment>
<feature type="compositionally biased region" description="Polar residues" evidence="13">
    <location>
        <begin position="1"/>
        <end position="14"/>
    </location>
</feature>
<evidence type="ECO:0000256" key="14">
    <source>
        <dbReference type="SAM" id="Phobius"/>
    </source>
</evidence>
<accession>A0A839ILS4</accession>
<keyword evidence="9 14" id="KW-0472">Membrane</keyword>
<evidence type="ECO:0000256" key="3">
    <source>
        <dbReference type="ARBA" id="ARBA00004651"/>
    </source>
</evidence>
<gene>
    <name evidence="17" type="primary">fliF</name>
    <name evidence="17" type="ORF">H4O21_03405</name>
</gene>
<comment type="subcellular location">
    <subcellularLocation>
        <location evidence="2 12">Bacterial flagellum basal body</location>
    </subcellularLocation>
    <subcellularLocation>
        <location evidence="3">Cell membrane</location>
        <topology evidence="3">Multi-pass membrane protein</topology>
    </subcellularLocation>
</comment>
<feature type="transmembrane region" description="Helical" evidence="14">
    <location>
        <begin position="54"/>
        <end position="73"/>
    </location>
</feature>
<dbReference type="Gene3D" id="3.30.300.30">
    <property type="match status" value="1"/>
</dbReference>
<keyword evidence="18" id="KW-1185">Reference proteome</keyword>
<evidence type="ECO:0000256" key="1">
    <source>
        <dbReference type="ARBA" id="ARBA00003820"/>
    </source>
</evidence>
<evidence type="ECO:0000256" key="2">
    <source>
        <dbReference type="ARBA" id="ARBA00004117"/>
    </source>
</evidence>
<evidence type="ECO:0000256" key="9">
    <source>
        <dbReference type="ARBA" id="ARBA00023136"/>
    </source>
</evidence>
<comment type="caution">
    <text evidence="17">The sequence shown here is derived from an EMBL/GenBank/DDBJ whole genome shotgun (WGS) entry which is preliminary data.</text>
</comment>
<dbReference type="Pfam" id="PF01514">
    <property type="entry name" value="YscJ_FliF"/>
    <property type="match status" value="1"/>
</dbReference>
<keyword evidence="17" id="KW-0969">Cilium</keyword>
<dbReference type="GO" id="GO:0003774">
    <property type="term" value="F:cytoskeletal motor activity"/>
    <property type="evidence" value="ECO:0007669"/>
    <property type="project" value="InterPro"/>
</dbReference>
<reference evidence="17 18" key="1">
    <citation type="submission" date="2020-08" db="EMBL/GenBank/DDBJ databases">
        <title>Oceanospirillum sp. nov. isolated from marine sediment.</title>
        <authorList>
            <person name="Ji X."/>
        </authorList>
    </citation>
    <scope>NUCLEOTIDE SEQUENCE [LARGE SCALE GENOMIC DNA]</scope>
    <source>
        <strain evidence="17 18">D5</strain>
    </source>
</reference>
<feature type="domain" description="Flagellar M-ring C-terminal" evidence="16">
    <location>
        <begin position="283"/>
        <end position="454"/>
    </location>
</feature>
<evidence type="ECO:0000256" key="12">
    <source>
        <dbReference type="PIRNR" id="PIRNR004862"/>
    </source>
</evidence>
<keyword evidence="8 14" id="KW-1133">Transmembrane helix</keyword>
<dbReference type="EMBL" id="JACJFM010000003">
    <property type="protein sequence ID" value="MBB1485654.1"/>
    <property type="molecule type" value="Genomic_DNA"/>
</dbReference>
<feature type="region of interest" description="Disordered" evidence="13">
    <location>
        <begin position="342"/>
        <end position="374"/>
    </location>
</feature>
<dbReference type="RefSeq" id="WP_182807443.1">
    <property type="nucleotide sequence ID" value="NZ_JACJFM010000003.1"/>
</dbReference>
<dbReference type="NCBIfam" id="TIGR00206">
    <property type="entry name" value="fliF"/>
    <property type="match status" value="1"/>
</dbReference>
<dbReference type="PIRSF" id="PIRSF004862">
    <property type="entry name" value="FliF"/>
    <property type="match status" value="1"/>
</dbReference>
<evidence type="ECO:0000259" key="15">
    <source>
        <dbReference type="Pfam" id="PF01514"/>
    </source>
</evidence>
<evidence type="ECO:0000256" key="11">
    <source>
        <dbReference type="ARBA" id="ARBA00025936"/>
    </source>
</evidence>
<organism evidence="17 18">
    <name type="scientific">Oceanospirillum sediminis</name>
    <dbReference type="NCBI Taxonomy" id="2760088"/>
    <lineage>
        <taxon>Bacteria</taxon>
        <taxon>Pseudomonadati</taxon>
        <taxon>Pseudomonadota</taxon>
        <taxon>Gammaproteobacteria</taxon>
        <taxon>Oceanospirillales</taxon>
        <taxon>Oceanospirillaceae</taxon>
        <taxon>Oceanospirillum</taxon>
    </lineage>
</organism>
<evidence type="ECO:0000256" key="6">
    <source>
        <dbReference type="ARBA" id="ARBA00022475"/>
    </source>
</evidence>
<evidence type="ECO:0000256" key="13">
    <source>
        <dbReference type="SAM" id="MobiDB-lite"/>
    </source>
</evidence>
<evidence type="ECO:0000256" key="4">
    <source>
        <dbReference type="ARBA" id="ARBA00007971"/>
    </source>
</evidence>
<feature type="transmembrane region" description="Helical" evidence="14">
    <location>
        <begin position="472"/>
        <end position="494"/>
    </location>
</feature>
<dbReference type="GO" id="GO:0005886">
    <property type="term" value="C:plasma membrane"/>
    <property type="evidence" value="ECO:0007669"/>
    <property type="project" value="UniProtKB-SubCell"/>
</dbReference>
<keyword evidence="10 12" id="KW-0975">Bacterial flagellum</keyword>
<comment type="similarity">
    <text evidence="4 12">Belongs to the FliF family.</text>
</comment>
<dbReference type="AlphaFoldDB" id="A0A839ILS4"/>
<evidence type="ECO:0000259" key="16">
    <source>
        <dbReference type="Pfam" id="PF08345"/>
    </source>
</evidence>
<feature type="region of interest" description="Disordered" evidence="13">
    <location>
        <begin position="1"/>
        <end position="38"/>
    </location>
</feature>
<dbReference type="GO" id="GO:0009431">
    <property type="term" value="C:bacterial-type flagellum basal body, MS ring"/>
    <property type="evidence" value="ECO:0007669"/>
    <property type="project" value="InterPro"/>
</dbReference>
<dbReference type="InterPro" id="IPR043427">
    <property type="entry name" value="YscJ/FliF"/>
</dbReference>
<comment type="function">
    <text evidence="1 12">The M ring may be actively involved in energy transduction.</text>
</comment>
<sequence>MDNPSEENAQASTEQQNNQAQASDQSSKSDPAKKQSGFSNVMDGFNSLDMFRQLGLLAGFAASIAIGFAIVLWSQEKDYRPLVSSIGEYDSPAIVDILERNGIGYKVDPQSGALLVLADKIYEARMKIAASDVARTDTVGYELLDQEQGLGTSQFMESARYRRSVEGELARTISSLQPVRGARVHLAIPKQSVFVRDYRKPSASVFLNLQSGAALDASQANAIVNLVATSIPQLDPKDVTIVDQRGRLLSQVDAQESDKQIQRQFEYSRKLERVLTERVRSILEPVLGPGRYQAAVSAEIDFTETEQTEELYNPDLPALRSEQVLNEQRVGDFNNAGIPGALSNQPPAQVAVPEDVNGEGAGGIGQAQNSRKQATRNFELDRTISYSRNHLGRVDRLTVAVVVDDIIIREPESGEVVRRAWDENELRRLEVLVRDAVGFNALRGDSVNVVNSPFADSGDGQFEKPPFWQEPWFWEIAKQVLAGLFVLILIFGVLRPILKSLATAKDADDGVDAEDELTPLDDLGEDQVTLSAADDPLLAGPNEAFERQLNAIKAMIAEDPGRVAQVVRQWVIADE</sequence>
<name>A0A839ILS4_9GAMM</name>
<evidence type="ECO:0000313" key="18">
    <source>
        <dbReference type="Proteomes" id="UP000565262"/>
    </source>
</evidence>